<feature type="compositionally biased region" description="Polar residues" evidence="2">
    <location>
        <begin position="725"/>
        <end position="746"/>
    </location>
</feature>
<feature type="compositionally biased region" description="Pro residues" evidence="2">
    <location>
        <begin position="355"/>
        <end position="367"/>
    </location>
</feature>
<feature type="compositionally biased region" description="Basic residues" evidence="2">
    <location>
        <begin position="1"/>
        <end position="11"/>
    </location>
</feature>
<keyword evidence="1" id="KW-0175">Coiled coil</keyword>
<accession>A0A0H2RXN4</accession>
<dbReference type="EMBL" id="KQ085946">
    <property type="protein sequence ID" value="KLO14248.1"/>
    <property type="molecule type" value="Genomic_DNA"/>
</dbReference>
<feature type="region of interest" description="Disordered" evidence="2">
    <location>
        <begin position="258"/>
        <end position="305"/>
    </location>
</feature>
<evidence type="ECO:0000313" key="3">
    <source>
        <dbReference type="EMBL" id="KLO14248.1"/>
    </source>
</evidence>
<feature type="compositionally biased region" description="Low complexity" evidence="2">
    <location>
        <begin position="666"/>
        <end position="685"/>
    </location>
</feature>
<keyword evidence="4" id="KW-1185">Reference proteome</keyword>
<reference evidence="3 4" key="1">
    <citation type="submission" date="2015-04" db="EMBL/GenBank/DDBJ databases">
        <title>Complete genome sequence of Schizopora paradoxa KUC8140, a cosmopolitan wood degrader in East Asia.</title>
        <authorList>
            <consortium name="DOE Joint Genome Institute"/>
            <person name="Min B."/>
            <person name="Park H."/>
            <person name="Jang Y."/>
            <person name="Kim J.-J."/>
            <person name="Kim K.H."/>
            <person name="Pangilinan J."/>
            <person name="Lipzen A."/>
            <person name="Riley R."/>
            <person name="Grigoriev I.V."/>
            <person name="Spatafora J.W."/>
            <person name="Choi I.-G."/>
        </authorList>
    </citation>
    <scope>NUCLEOTIDE SEQUENCE [LARGE SCALE GENOMIC DNA]</scope>
    <source>
        <strain evidence="3 4">KUC8140</strain>
    </source>
</reference>
<gene>
    <name evidence="3" type="ORF">SCHPADRAFT_889384</name>
</gene>
<dbReference type="OrthoDB" id="3268221at2759"/>
<feature type="compositionally biased region" description="Basic residues" evidence="2">
    <location>
        <begin position="568"/>
        <end position="582"/>
    </location>
</feature>
<feature type="coiled-coil region" evidence="1">
    <location>
        <begin position="76"/>
        <end position="229"/>
    </location>
</feature>
<evidence type="ECO:0000256" key="1">
    <source>
        <dbReference type="SAM" id="Coils"/>
    </source>
</evidence>
<dbReference type="STRING" id="27342.A0A0H2RXN4"/>
<feature type="compositionally biased region" description="Polar residues" evidence="2">
    <location>
        <begin position="15"/>
        <end position="24"/>
    </location>
</feature>
<feature type="region of interest" description="Disordered" evidence="2">
    <location>
        <begin position="1"/>
        <end position="31"/>
    </location>
</feature>
<protein>
    <submittedName>
        <fullName evidence="3">Uncharacterized protein</fullName>
    </submittedName>
</protein>
<dbReference type="Proteomes" id="UP000053477">
    <property type="component" value="Unassembled WGS sequence"/>
</dbReference>
<dbReference type="AlphaFoldDB" id="A0A0H2RXN4"/>
<evidence type="ECO:0000256" key="2">
    <source>
        <dbReference type="SAM" id="MobiDB-lite"/>
    </source>
</evidence>
<feature type="region of interest" description="Disordered" evidence="2">
    <location>
        <begin position="324"/>
        <end position="596"/>
    </location>
</feature>
<feature type="compositionally biased region" description="Polar residues" evidence="2">
    <location>
        <begin position="798"/>
        <end position="809"/>
    </location>
</feature>
<feature type="compositionally biased region" description="Polar residues" evidence="2">
    <location>
        <begin position="554"/>
        <end position="563"/>
    </location>
</feature>
<proteinExistence type="predicted"/>
<feature type="region of interest" description="Disordered" evidence="2">
    <location>
        <begin position="658"/>
        <end position="809"/>
    </location>
</feature>
<organism evidence="3 4">
    <name type="scientific">Schizopora paradoxa</name>
    <dbReference type="NCBI Taxonomy" id="27342"/>
    <lineage>
        <taxon>Eukaryota</taxon>
        <taxon>Fungi</taxon>
        <taxon>Dikarya</taxon>
        <taxon>Basidiomycota</taxon>
        <taxon>Agaricomycotina</taxon>
        <taxon>Agaricomycetes</taxon>
        <taxon>Hymenochaetales</taxon>
        <taxon>Schizoporaceae</taxon>
        <taxon>Schizopora</taxon>
    </lineage>
</organism>
<dbReference type="InParanoid" id="A0A0H2RXN4"/>
<feature type="compositionally biased region" description="Low complexity" evidence="2">
    <location>
        <begin position="490"/>
        <end position="502"/>
    </location>
</feature>
<name>A0A0H2RXN4_9AGAM</name>
<feature type="compositionally biased region" description="Pro residues" evidence="2">
    <location>
        <begin position="266"/>
        <end position="302"/>
    </location>
</feature>
<evidence type="ECO:0000313" key="4">
    <source>
        <dbReference type="Proteomes" id="UP000053477"/>
    </source>
</evidence>
<sequence>MYPPQRVHHGHYREASTTGRNSSLADGPNRMQSERYVSDLEGKARTLGSRMSSSARRSRKSSVSNRELLRVLFEEKTNAQNVSDDLEDAYDRIKREAKRVSDAERVTLETNERLRGMNHARLAAQQEAARLQAELRLYKIQYDNAQRQLLEANAIINETDIERERAEKAASKMRRALEKYRESELARRAREEGRREARDEMLREVIREKERLALEMERLRVDNDTLGDEDLDDDEDIRDQTARHTVANVADNVPLIEAPDPEDPRIPMPIVEPPPEPQTQAPPPAPPMPSAEPSGPVIPPEIPEAMTSMPPMPIPGIIVDEVTEPAIPPPTVPDHIIVRSPARSDSSPFGMAPAMPVPMAQPIPQPSGYPINPSKSSSSRSRPQHSRHHSVPDYSSSSSSSGSTITPEMQPRPLSSAGRRTPVVNLEYAGVPPPLSSRTPDPYRQRAATPGIMMQPENIVPLPPYGASGGRNTPGLVRPMTGNPYNRPRVSSVSSSSSVSTSEESDGRRTPKARPLSRASGRPSLRHSRQWSSEDSSIPGITIEPPSRPESLGSVVTTTTAPMSGSHHGAHGHHHHHPHHSAHGFQGSVPQSAGSPFMNNFGGAAAAASPLSSITIEGDTLPQGFVPSTAIPEGGIPRPPTAPPNFVPMGIAVDPVTGSPLPLGMPARPYSRSSTSSTSRRPSAPQRTGSAADYYNSEPGGGMPSGMRTPRPSPLRNVSYGRPPSRTSTALNTPGRPSSTLPTSEPQYMIDVVPLSPGGSGVHPTQFRDPALSPVTSVRSQAGGRSRPTSMAFGHTPYHSSGTLPSFYE</sequence>